<dbReference type="InterPro" id="IPR012923">
    <property type="entry name" value="Csm3"/>
</dbReference>
<organism evidence="9 10">
    <name type="scientific">Anopheles albimanus</name>
    <name type="common">New world malaria mosquito</name>
    <dbReference type="NCBI Taxonomy" id="7167"/>
    <lineage>
        <taxon>Eukaryota</taxon>
        <taxon>Metazoa</taxon>
        <taxon>Ecdysozoa</taxon>
        <taxon>Arthropoda</taxon>
        <taxon>Hexapoda</taxon>
        <taxon>Insecta</taxon>
        <taxon>Pterygota</taxon>
        <taxon>Neoptera</taxon>
        <taxon>Endopterygota</taxon>
        <taxon>Diptera</taxon>
        <taxon>Nematocera</taxon>
        <taxon>Culicoidea</taxon>
        <taxon>Culicidae</taxon>
        <taxon>Anophelinae</taxon>
        <taxon>Anopheles</taxon>
    </lineage>
</organism>
<protein>
    <recommendedName>
        <fullName evidence="6">TIMELESS-interacting protein</fullName>
    </recommendedName>
</protein>
<dbReference type="EnsemblMetazoa" id="AALB001561-RA">
    <property type="protein sequence ID" value="AALB001561-PA"/>
    <property type="gene ID" value="AALB001561"/>
</dbReference>
<keyword evidence="3 6" id="KW-0227">DNA damage</keyword>
<feature type="domain" description="Chromosome segregation in meiosis protein 3" evidence="8">
    <location>
        <begin position="55"/>
        <end position="135"/>
    </location>
</feature>
<evidence type="ECO:0000313" key="10">
    <source>
        <dbReference type="Proteomes" id="UP000069272"/>
    </source>
</evidence>
<evidence type="ECO:0000256" key="7">
    <source>
        <dbReference type="SAM" id="MobiDB-lite"/>
    </source>
</evidence>
<dbReference type="GeneID" id="118456184"/>
<keyword evidence="10" id="KW-1185">Reference proteome</keyword>
<feature type="region of interest" description="Disordered" evidence="7">
    <location>
        <begin position="1"/>
        <end position="40"/>
    </location>
</feature>
<dbReference type="PANTHER" id="PTHR13220:SF11">
    <property type="entry name" value="TIMELESS-INTERACTING PROTEIN"/>
    <property type="match status" value="1"/>
</dbReference>
<dbReference type="Pfam" id="PF07962">
    <property type="entry name" value="Swi3"/>
    <property type="match status" value="1"/>
</dbReference>
<dbReference type="GO" id="GO:0000076">
    <property type="term" value="P:DNA replication checkpoint signaling"/>
    <property type="evidence" value="ECO:0007669"/>
    <property type="project" value="UniProtKB-UniRule"/>
</dbReference>
<evidence type="ECO:0000313" key="9">
    <source>
        <dbReference type="EnsemblMetazoa" id="AALB001561-PA"/>
    </source>
</evidence>
<evidence type="ECO:0000256" key="5">
    <source>
        <dbReference type="ARBA" id="ARBA00023306"/>
    </source>
</evidence>
<evidence type="ECO:0000256" key="6">
    <source>
        <dbReference type="RuleBase" id="RU366049"/>
    </source>
</evidence>
<proteinExistence type="inferred from homology"/>
<evidence type="ECO:0000256" key="4">
    <source>
        <dbReference type="ARBA" id="ARBA00023242"/>
    </source>
</evidence>
<comment type="subcellular location">
    <subcellularLocation>
        <location evidence="1 6">Nucleus</location>
    </subcellularLocation>
</comment>
<dbReference type="KEGG" id="aali:118456184"/>
<keyword evidence="5 6" id="KW-0131">Cell cycle</keyword>
<dbReference type="RefSeq" id="XP_035772630.1">
    <property type="nucleotide sequence ID" value="XM_035916737.1"/>
</dbReference>
<dbReference type="GO" id="GO:0006974">
    <property type="term" value="P:DNA damage response"/>
    <property type="evidence" value="ECO:0007669"/>
    <property type="project" value="UniProtKB-KW"/>
</dbReference>
<name>A0A182F519_ANOAL</name>
<dbReference type="GO" id="GO:0043111">
    <property type="term" value="P:replication fork arrest"/>
    <property type="evidence" value="ECO:0007669"/>
    <property type="project" value="TreeGrafter"/>
</dbReference>
<dbReference type="AlphaFoldDB" id="A0A182F519"/>
<dbReference type="GO" id="GO:0003677">
    <property type="term" value="F:DNA binding"/>
    <property type="evidence" value="ECO:0007669"/>
    <property type="project" value="TreeGrafter"/>
</dbReference>
<dbReference type="VEuPathDB" id="VectorBase:AALB20_031979"/>
<dbReference type="GO" id="GO:0031298">
    <property type="term" value="C:replication fork protection complex"/>
    <property type="evidence" value="ECO:0007669"/>
    <property type="project" value="TreeGrafter"/>
</dbReference>
<dbReference type="GO" id="GO:0031297">
    <property type="term" value="P:replication fork processing"/>
    <property type="evidence" value="ECO:0007669"/>
    <property type="project" value="UniProtKB-UniRule"/>
</dbReference>
<sequence length="273" mass="30866">MSENEGEILSDDDIRYDDDPEEGENAGDNDGPVGGPSQVKVEHKKRVVTNPRFTLNATRLCGPRGIIAMRDHFKGFKFRGKGHEVADLDDILRRMEHWAHRLYPKYHLDDVLATAERLGTKKEVQSYMDRYRRGELQRELAEGRDDGLLSSDSDDGMVGQGYDGRNQLNQPLDPLDSMLDEQIAISRGRHSLANTSGLGNLDSTFDEVARRESSKEPSVTPATKPATVLSEEVRAKIEANRLRALELRKARMNTQRSEEKENEVRNTEINTTF</sequence>
<dbReference type="VEuPathDB" id="VectorBase:AALB001561"/>
<dbReference type="STRING" id="7167.A0A182F519"/>
<keyword evidence="4 6" id="KW-0539">Nucleus</keyword>
<evidence type="ECO:0000256" key="1">
    <source>
        <dbReference type="ARBA" id="ARBA00004123"/>
    </source>
</evidence>
<dbReference type="InterPro" id="IPR040038">
    <property type="entry name" value="TIPIN/Csm3/Swi3"/>
</dbReference>
<evidence type="ECO:0000256" key="3">
    <source>
        <dbReference type="ARBA" id="ARBA00022763"/>
    </source>
</evidence>
<dbReference type="OrthoDB" id="437078at2759"/>
<reference evidence="9 10" key="1">
    <citation type="journal article" date="2017" name="G3 (Bethesda)">
        <title>The Physical Genome Mapping of Anopheles albimanus Corrected Scaffold Misassemblies and Identified Interarm Rearrangements in Genus Anopheles.</title>
        <authorList>
            <person name="Artemov G.N."/>
            <person name="Peery A.N."/>
            <person name="Jiang X."/>
            <person name="Tu Z."/>
            <person name="Stegniy V.N."/>
            <person name="Sharakhova M.V."/>
            <person name="Sharakhov I.V."/>
        </authorList>
    </citation>
    <scope>NUCLEOTIDE SEQUENCE [LARGE SCALE GENOMIC DNA]</scope>
    <source>
        <strain evidence="9 10">ALBI9_A</strain>
    </source>
</reference>
<feature type="compositionally biased region" description="Basic and acidic residues" evidence="7">
    <location>
        <begin position="256"/>
        <end position="266"/>
    </location>
</feature>
<dbReference type="Proteomes" id="UP000069272">
    <property type="component" value="Chromosome 2L"/>
</dbReference>
<dbReference type="PANTHER" id="PTHR13220">
    <property type="entry name" value="TIMELESS INTERACTING-RELATED"/>
    <property type="match status" value="1"/>
</dbReference>
<evidence type="ECO:0000259" key="8">
    <source>
        <dbReference type="Pfam" id="PF07962"/>
    </source>
</evidence>
<reference evidence="9" key="2">
    <citation type="submission" date="2022-08" db="UniProtKB">
        <authorList>
            <consortium name="EnsemblMetazoa"/>
        </authorList>
    </citation>
    <scope>IDENTIFICATION</scope>
    <source>
        <strain evidence="9">STECLA/ALBI9_A</strain>
    </source>
</reference>
<evidence type="ECO:0000256" key="2">
    <source>
        <dbReference type="ARBA" id="ARBA00006075"/>
    </source>
</evidence>
<feature type="region of interest" description="Disordered" evidence="7">
    <location>
        <begin position="252"/>
        <end position="273"/>
    </location>
</feature>
<comment type="function">
    <text evidence="6">Plays an important role in the control of DNA replication and the maintenance of replication fork stability.</text>
</comment>
<comment type="similarity">
    <text evidence="2 6">Belongs to the CSM3 family.</text>
</comment>
<feature type="compositionally biased region" description="Acidic residues" evidence="7">
    <location>
        <begin position="1"/>
        <end position="27"/>
    </location>
</feature>
<accession>A0A182F519</accession>